<reference evidence="2" key="1">
    <citation type="thesis" date="2021" institute="BYU ScholarsArchive" country="Provo, UT, USA">
        <title>Applications of and Algorithms for Genome Assembly and Genomic Analyses with an Emphasis on Marine Teleosts.</title>
        <authorList>
            <person name="Pickett B.D."/>
        </authorList>
    </citation>
    <scope>NUCLEOTIDE SEQUENCE</scope>
    <source>
        <strain evidence="2">HI-2016</strain>
    </source>
</reference>
<dbReference type="EMBL" id="JAFBMS010000028">
    <property type="protein sequence ID" value="KAG9342435.1"/>
    <property type="molecule type" value="Genomic_DNA"/>
</dbReference>
<dbReference type="AlphaFoldDB" id="A0A8T2NPY6"/>
<gene>
    <name evidence="2" type="ORF">JZ751_016437</name>
</gene>
<sequence>MLSVHAPAASTLLPGIGPGLSHSTETAEKPDAQTETPSESSATTLFIQQSVSYIVARNNIDRREEAKTKFSEDLLP</sequence>
<protein>
    <submittedName>
        <fullName evidence="2">Uncharacterized protein</fullName>
    </submittedName>
</protein>
<name>A0A8T2NPY6_9TELE</name>
<dbReference type="Proteomes" id="UP000824540">
    <property type="component" value="Unassembled WGS sequence"/>
</dbReference>
<accession>A0A8T2NPY6</accession>
<keyword evidence="3" id="KW-1185">Reference proteome</keyword>
<organism evidence="2 3">
    <name type="scientific">Albula glossodonta</name>
    <name type="common">roundjaw bonefish</name>
    <dbReference type="NCBI Taxonomy" id="121402"/>
    <lineage>
        <taxon>Eukaryota</taxon>
        <taxon>Metazoa</taxon>
        <taxon>Chordata</taxon>
        <taxon>Craniata</taxon>
        <taxon>Vertebrata</taxon>
        <taxon>Euteleostomi</taxon>
        <taxon>Actinopterygii</taxon>
        <taxon>Neopterygii</taxon>
        <taxon>Teleostei</taxon>
        <taxon>Albuliformes</taxon>
        <taxon>Albulidae</taxon>
        <taxon>Albula</taxon>
    </lineage>
</organism>
<evidence type="ECO:0000313" key="3">
    <source>
        <dbReference type="Proteomes" id="UP000824540"/>
    </source>
</evidence>
<proteinExistence type="predicted"/>
<comment type="caution">
    <text evidence="2">The sequence shown here is derived from an EMBL/GenBank/DDBJ whole genome shotgun (WGS) entry which is preliminary data.</text>
</comment>
<evidence type="ECO:0000256" key="1">
    <source>
        <dbReference type="SAM" id="MobiDB-lite"/>
    </source>
</evidence>
<feature type="compositionally biased region" description="Polar residues" evidence="1">
    <location>
        <begin position="33"/>
        <end position="43"/>
    </location>
</feature>
<evidence type="ECO:0000313" key="2">
    <source>
        <dbReference type="EMBL" id="KAG9342435.1"/>
    </source>
</evidence>
<feature type="region of interest" description="Disordered" evidence="1">
    <location>
        <begin position="1"/>
        <end position="43"/>
    </location>
</feature>